<sequence length="78" mass="8782">DFIMFAKSTTLPIRCVVLDYAGLSTCPGDIVTFAKELKSIKEVVVDHGDSLEKFTRHQLINGNIQKFHHIRLQSLSPL</sequence>
<dbReference type="AlphaFoldDB" id="A0A1X2GA00"/>
<dbReference type="EMBL" id="MCGT01000028">
    <property type="protein sequence ID" value="ORX48813.1"/>
    <property type="molecule type" value="Genomic_DNA"/>
</dbReference>
<protein>
    <submittedName>
        <fullName evidence="1">Uncharacterized protein</fullName>
    </submittedName>
</protein>
<dbReference type="Proteomes" id="UP000242146">
    <property type="component" value="Unassembled WGS sequence"/>
</dbReference>
<accession>A0A1X2GA00</accession>
<comment type="caution">
    <text evidence="1">The sequence shown here is derived from an EMBL/GenBank/DDBJ whole genome shotgun (WGS) entry which is preliminary data.</text>
</comment>
<reference evidence="1 2" key="1">
    <citation type="submission" date="2016-07" db="EMBL/GenBank/DDBJ databases">
        <title>Pervasive Adenine N6-methylation of Active Genes in Fungi.</title>
        <authorList>
            <consortium name="DOE Joint Genome Institute"/>
            <person name="Mondo S.J."/>
            <person name="Dannebaum R.O."/>
            <person name="Kuo R.C."/>
            <person name="Labutti K."/>
            <person name="Haridas S."/>
            <person name="Kuo A."/>
            <person name="Salamov A."/>
            <person name="Ahrendt S.R."/>
            <person name="Lipzen A."/>
            <person name="Sullivan W."/>
            <person name="Andreopoulos W.B."/>
            <person name="Clum A."/>
            <person name="Lindquist E."/>
            <person name="Daum C."/>
            <person name="Ramamoorthy G.K."/>
            <person name="Gryganskyi A."/>
            <person name="Culley D."/>
            <person name="Magnuson J.K."/>
            <person name="James T.Y."/>
            <person name="O'Malley M.A."/>
            <person name="Stajich J.E."/>
            <person name="Spatafora J.W."/>
            <person name="Visel A."/>
            <person name="Grigoriev I.V."/>
        </authorList>
    </citation>
    <scope>NUCLEOTIDE SEQUENCE [LARGE SCALE GENOMIC DNA]</scope>
    <source>
        <strain evidence="1 2">NRRL 3301</strain>
    </source>
</reference>
<name>A0A1X2GA00_9FUNG</name>
<organism evidence="1 2">
    <name type="scientific">Hesseltinella vesiculosa</name>
    <dbReference type="NCBI Taxonomy" id="101127"/>
    <lineage>
        <taxon>Eukaryota</taxon>
        <taxon>Fungi</taxon>
        <taxon>Fungi incertae sedis</taxon>
        <taxon>Mucoromycota</taxon>
        <taxon>Mucoromycotina</taxon>
        <taxon>Mucoromycetes</taxon>
        <taxon>Mucorales</taxon>
        <taxon>Cunninghamellaceae</taxon>
        <taxon>Hesseltinella</taxon>
    </lineage>
</organism>
<evidence type="ECO:0000313" key="2">
    <source>
        <dbReference type="Proteomes" id="UP000242146"/>
    </source>
</evidence>
<evidence type="ECO:0000313" key="1">
    <source>
        <dbReference type="EMBL" id="ORX48813.1"/>
    </source>
</evidence>
<gene>
    <name evidence="1" type="ORF">DM01DRAFT_1291723</name>
</gene>
<feature type="non-terminal residue" evidence="1">
    <location>
        <position position="1"/>
    </location>
</feature>
<keyword evidence="2" id="KW-1185">Reference proteome</keyword>
<dbReference type="OrthoDB" id="2286035at2759"/>
<proteinExistence type="predicted"/>